<evidence type="ECO:0000259" key="1">
    <source>
        <dbReference type="PROSITE" id="PS50097"/>
    </source>
</evidence>
<dbReference type="Pfam" id="PF00651">
    <property type="entry name" value="BTB"/>
    <property type="match status" value="1"/>
</dbReference>
<dbReference type="PROSITE" id="PS50097">
    <property type="entry name" value="BTB"/>
    <property type="match status" value="1"/>
</dbReference>
<dbReference type="SUPFAM" id="SSF54695">
    <property type="entry name" value="POZ domain"/>
    <property type="match status" value="2"/>
</dbReference>
<evidence type="ECO:0000313" key="3">
    <source>
        <dbReference type="Proteomes" id="UP000447873"/>
    </source>
</evidence>
<dbReference type="SMART" id="SM00225">
    <property type="entry name" value="BTB"/>
    <property type="match status" value="1"/>
</dbReference>
<name>A0A8H3V8I4_VENIN</name>
<dbReference type="PANTHER" id="PTHR47843">
    <property type="entry name" value="BTB DOMAIN-CONTAINING PROTEIN-RELATED"/>
    <property type="match status" value="1"/>
</dbReference>
<dbReference type="InterPro" id="IPR000210">
    <property type="entry name" value="BTB/POZ_dom"/>
</dbReference>
<feature type="domain" description="BTB" evidence="1">
    <location>
        <begin position="30"/>
        <end position="98"/>
    </location>
</feature>
<dbReference type="PANTHER" id="PTHR47843:SF5">
    <property type="entry name" value="BTB_POZ DOMAIN PROTEIN"/>
    <property type="match status" value="1"/>
</dbReference>
<dbReference type="CDD" id="cd18186">
    <property type="entry name" value="BTB_POZ_ZBTB_KLHL-like"/>
    <property type="match status" value="2"/>
</dbReference>
<evidence type="ECO:0000313" key="2">
    <source>
        <dbReference type="EMBL" id="KAE9984449.1"/>
    </source>
</evidence>
<proteinExistence type="predicted"/>
<accession>A0A8H3V8I4</accession>
<dbReference type="Gene3D" id="3.30.710.10">
    <property type="entry name" value="Potassium Channel Kv1.1, Chain A"/>
    <property type="match status" value="2"/>
</dbReference>
<protein>
    <recommendedName>
        <fullName evidence="1">BTB domain-containing protein</fullName>
    </recommendedName>
</protein>
<gene>
    <name evidence="2" type="ORF">EG328_008748</name>
</gene>
<dbReference type="InterPro" id="IPR011333">
    <property type="entry name" value="SKP1/BTB/POZ_sf"/>
</dbReference>
<organism evidence="2 3">
    <name type="scientific">Venturia inaequalis</name>
    <name type="common">Apple scab fungus</name>
    <dbReference type="NCBI Taxonomy" id="5025"/>
    <lineage>
        <taxon>Eukaryota</taxon>
        <taxon>Fungi</taxon>
        <taxon>Dikarya</taxon>
        <taxon>Ascomycota</taxon>
        <taxon>Pezizomycotina</taxon>
        <taxon>Dothideomycetes</taxon>
        <taxon>Pleosporomycetidae</taxon>
        <taxon>Venturiales</taxon>
        <taxon>Venturiaceae</taxon>
        <taxon>Venturia</taxon>
    </lineage>
</organism>
<reference evidence="2 3" key="1">
    <citation type="submission" date="2018-12" db="EMBL/GenBank/DDBJ databases">
        <title>Venturia inaequalis Genome Resource.</title>
        <authorList>
            <person name="Lichtner F.J."/>
        </authorList>
    </citation>
    <scope>NUCLEOTIDE SEQUENCE [LARGE SCALE GENOMIC DNA]</scope>
    <source>
        <strain evidence="2 3">120213</strain>
    </source>
</reference>
<dbReference type="EMBL" id="WNWS01000050">
    <property type="protein sequence ID" value="KAE9984449.1"/>
    <property type="molecule type" value="Genomic_DNA"/>
</dbReference>
<dbReference type="AlphaFoldDB" id="A0A8H3V8I4"/>
<dbReference type="Proteomes" id="UP000447873">
    <property type="component" value="Unassembled WGS sequence"/>
</dbReference>
<comment type="caution">
    <text evidence="2">The sequence shown here is derived from an EMBL/GenBank/DDBJ whole genome shotgun (WGS) entry which is preliminary data.</text>
</comment>
<sequence>MSETTQNSTKPSLKSLTKAIAGLLDDTDLSDLVITCQNTSYNVHKAIVCAQSRFFKNACKKGTFKESDTGVIDLPADDHYAVRSMIEFLYTGDYTELEPSTRLLHHVQTYTLAEKCSIEPLKDHARSKLLRIIGQTPALEEEDLAAATRHNYENMAPNDCSVHDILISTIVGKMDVFLKDETSPICNLMAEIGESLFFRNACKKDTFKESNDGIIDFPDDDPQTVSSMVQFLYTAQYTQKMIETEQMIETERMIETEPVSTICLLHQVRVYCLADKCSILPLKELVLQILERFSRNRNISSALYRQHLTIQDLTTATKYAYENTAPNDNTLRDLFTTLIIENMDYGLDDATGPMSMLLMGLAELGRDVALAMRHVSWSQMVSRSEYSSMTGYQCGKCESFWQIQGDEEAEPECLFCDDHPKLDKKDERGCVFLHLLRCKFCRRSLLGDNYFPKDDEGKDGIKLRCCYCHRRGVLLRESRPHYNG</sequence>